<dbReference type="Gene3D" id="3.40.50.300">
    <property type="entry name" value="P-loop containing nucleotide triphosphate hydrolases"/>
    <property type="match status" value="1"/>
</dbReference>
<dbReference type="InterPro" id="IPR027417">
    <property type="entry name" value="P-loop_NTPase"/>
</dbReference>
<feature type="region of interest" description="Disordered" evidence="1">
    <location>
        <begin position="15"/>
        <end position="66"/>
    </location>
</feature>
<dbReference type="InterPro" id="IPR011646">
    <property type="entry name" value="KAP_P-loop"/>
</dbReference>
<dbReference type="InterPro" id="IPR052754">
    <property type="entry name" value="NTPase_KAP_P-loop"/>
</dbReference>
<dbReference type="Proteomes" id="UP000324927">
    <property type="component" value="Unassembled WGS sequence"/>
</dbReference>
<evidence type="ECO:0000259" key="2">
    <source>
        <dbReference type="Pfam" id="PF07693"/>
    </source>
</evidence>
<feature type="compositionally biased region" description="Basic and acidic residues" evidence="1">
    <location>
        <begin position="56"/>
        <end position="66"/>
    </location>
</feature>
<dbReference type="AlphaFoldDB" id="A0A5A9GHD2"/>
<feature type="domain" description="KAP NTPase" evidence="2">
    <location>
        <begin position="94"/>
        <end position="379"/>
    </location>
</feature>
<reference evidence="3 4" key="1">
    <citation type="submission" date="2019-08" db="EMBL/GenBank/DDBJ databases">
        <authorList>
            <person name="Grouzdev D."/>
            <person name="Tikhonova E."/>
            <person name="Kravchenko I."/>
        </authorList>
    </citation>
    <scope>NUCLEOTIDE SEQUENCE [LARGE SCALE GENOMIC DNA]</scope>
    <source>
        <strain evidence="3 4">59b</strain>
    </source>
</reference>
<dbReference type="PANTHER" id="PTHR22674:SF6">
    <property type="entry name" value="NTPASE KAP FAMILY P-LOOP DOMAIN-CONTAINING PROTEIN 1"/>
    <property type="match status" value="1"/>
</dbReference>
<accession>A0A5A9GHD2</accession>
<protein>
    <submittedName>
        <fullName evidence="3">AAA family ATPase</fullName>
    </submittedName>
</protein>
<proteinExistence type="predicted"/>
<evidence type="ECO:0000313" key="3">
    <source>
        <dbReference type="EMBL" id="KAA0593142.1"/>
    </source>
</evidence>
<organism evidence="3 4">
    <name type="scientific">Azospirillum lipoferum</name>
    <dbReference type="NCBI Taxonomy" id="193"/>
    <lineage>
        <taxon>Bacteria</taxon>
        <taxon>Pseudomonadati</taxon>
        <taxon>Pseudomonadota</taxon>
        <taxon>Alphaproteobacteria</taxon>
        <taxon>Rhodospirillales</taxon>
        <taxon>Azospirillaceae</taxon>
        <taxon>Azospirillum</taxon>
    </lineage>
</organism>
<dbReference type="PANTHER" id="PTHR22674">
    <property type="entry name" value="NTPASE, KAP FAMILY P-LOOP DOMAIN-CONTAINING 1"/>
    <property type="match status" value="1"/>
</dbReference>
<keyword evidence="4" id="KW-1185">Reference proteome</keyword>
<gene>
    <name evidence="3" type="ORF">FZ942_24705</name>
</gene>
<dbReference type="OrthoDB" id="7300650at2"/>
<dbReference type="SUPFAM" id="SSF52540">
    <property type="entry name" value="P-loop containing nucleoside triphosphate hydrolases"/>
    <property type="match status" value="1"/>
</dbReference>
<comment type="caution">
    <text evidence="3">The sequence shown here is derived from an EMBL/GenBank/DDBJ whole genome shotgun (WGS) entry which is preliminary data.</text>
</comment>
<dbReference type="EMBL" id="VTTN01000012">
    <property type="protein sequence ID" value="KAA0593142.1"/>
    <property type="molecule type" value="Genomic_DNA"/>
</dbReference>
<name>A0A5A9GHD2_AZOLI</name>
<dbReference type="Pfam" id="PF07693">
    <property type="entry name" value="KAP_NTPase"/>
    <property type="match status" value="1"/>
</dbReference>
<sequence length="768" mass="84174">MTVIRALSLTDIKKRRHPGTRTWPFPLPPGGAGPSLEPYLVHPSRRRRPVGGPPPRRKDAPAMSDRQDTVDALLPEHRPDRPIATAGQDTLGRDSFVRRLARAMVRDGRASGVVVGLTGPWGSGKSSILNLLAEELKAAAQRDGRPAPVVVRFDPWLVSGRDDVISQFFAELLATIKEVGTKAGRNGDALLDLANKLFGYAKELGPVFDLALPGYGKAAAAGFKAGERLTQRDVSLSKQKRELTEMLGGVAVPIVVLVDELDRVEDAEVRAVAQLVRAVADFPGISYLLAYDRSRVVEALGGKDKERGAAYLEKIVQLEVRIPVTLAREGQDLFLSEFERLAEVAALPQGWRQDARFVRMLGVMQTQLLTTPRDVRRVCGCYAVLRSMTVDEVDWIDLLGYATLQTKAPEVIERISLRPDLVTNDPPPDATVNFDWGRFFGKEGQPTSDDRLKALDVTSDGPIAHLLEILFPALRKVNLAPWEARVPPDGVRFYRALMTALRLDLVPGGVTRKEIVTILEADRNTMAERLKTLQTEGRLIIFYDRLCSIFPEVSAHDPEALLIALGRLPQRVFAHEPNQAILLSVWFERYATFIARQSGSAASTIANALQGLITAGQYDAAAAFLLPEAQGRGFYPGPQRRARWCMPEEVVRELTTDLSGRVAEALRDGPIDAVLTSPFPLMLAVTSGNWTSEAHASLSRRVENDEAVLLSMTLIFYSCGTIDEEGLNRYLDPAAFRRGLDGLTPQSAGWSGRAAVAARAQAMIALSA</sequence>
<evidence type="ECO:0000256" key="1">
    <source>
        <dbReference type="SAM" id="MobiDB-lite"/>
    </source>
</evidence>
<evidence type="ECO:0000313" key="4">
    <source>
        <dbReference type="Proteomes" id="UP000324927"/>
    </source>
</evidence>